<dbReference type="EMBL" id="BAABDQ010000039">
    <property type="protein sequence ID" value="GAA3604244.1"/>
    <property type="molecule type" value="Genomic_DNA"/>
</dbReference>
<gene>
    <name evidence="2" type="ORF">GCM10022419_106120</name>
</gene>
<feature type="region of interest" description="Disordered" evidence="1">
    <location>
        <begin position="1"/>
        <end position="25"/>
    </location>
</feature>
<feature type="region of interest" description="Disordered" evidence="1">
    <location>
        <begin position="358"/>
        <end position="380"/>
    </location>
</feature>
<comment type="caution">
    <text evidence="2">The sequence shown here is derived from an EMBL/GenBank/DDBJ whole genome shotgun (WGS) entry which is preliminary data.</text>
</comment>
<reference evidence="3" key="1">
    <citation type="journal article" date="2019" name="Int. J. Syst. Evol. Microbiol.">
        <title>The Global Catalogue of Microorganisms (GCM) 10K type strain sequencing project: providing services to taxonomists for standard genome sequencing and annotation.</title>
        <authorList>
            <consortium name="The Broad Institute Genomics Platform"/>
            <consortium name="The Broad Institute Genome Sequencing Center for Infectious Disease"/>
            <person name="Wu L."/>
            <person name="Ma J."/>
        </authorList>
    </citation>
    <scope>NUCLEOTIDE SEQUENCE [LARGE SCALE GENOMIC DNA]</scope>
    <source>
        <strain evidence="3">JCM 17326</strain>
    </source>
</reference>
<keyword evidence="3" id="KW-1185">Reference proteome</keyword>
<organism evidence="2 3">
    <name type="scientific">Nonomuraea rosea</name>
    <dbReference type="NCBI Taxonomy" id="638574"/>
    <lineage>
        <taxon>Bacteria</taxon>
        <taxon>Bacillati</taxon>
        <taxon>Actinomycetota</taxon>
        <taxon>Actinomycetes</taxon>
        <taxon>Streptosporangiales</taxon>
        <taxon>Streptosporangiaceae</taxon>
        <taxon>Nonomuraea</taxon>
    </lineage>
</organism>
<evidence type="ECO:0000313" key="3">
    <source>
        <dbReference type="Proteomes" id="UP001500630"/>
    </source>
</evidence>
<dbReference type="RefSeq" id="WP_345574083.1">
    <property type="nucleotide sequence ID" value="NZ_BAABDQ010000039.1"/>
</dbReference>
<name>A0ABP6ZGU9_9ACTN</name>
<evidence type="ECO:0000256" key="1">
    <source>
        <dbReference type="SAM" id="MobiDB-lite"/>
    </source>
</evidence>
<proteinExistence type="predicted"/>
<accession>A0ABP6ZGU9</accession>
<sequence>MDDRTSAPAPTVASSLLTSPPDRGRAGRAITQRALTLERANLLLQAPGYLHPDHGGLVVCGTGCSARLHALRRAFSGVLAEDCAAYEKEVATTDAPFCLPQDALFGGDLDSALQEQLDNGASFAITPTRYIKAGDPAALKAVVKAAGALQRDDVVVTLPVSIGWLRPEARVTLVAAIRAIEHPVALILGGQRDPLQQFAAAPQQLRQLLADVPGTGLWRTDLAGFDALAHGAGFAGIGAGGSLRHLVPAGERTETSGGGANYPAVLIPELLRFSSAKFIADSYANATPPRCTCSRCQGRALDDFLGLTNPVKAAAHAHNSATWNAWLPDLLEQPTLADRQIWWRARCKQAVNAHAMENTRIKQPNHFKPPRPLEKWASLPLSTDSQAITPSLAAD</sequence>
<evidence type="ECO:0000313" key="2">
    <source>
        <dbReference type="EMBL" id="GAA3604244.1"/>
    </source>
</evidence>
<protein>
    <submittedName>
        <fullName evidence="2">Uncharacterized protein</fullName>
    </submittedName>
</protein>
<dbReference type="Proteomes" id="UP001500630">
    <property type="component" value="Unassembled WGS sequence"/>
</dbReference>